<dbReference type="RefSeq" id="WP_137065249.1">
    <property type="nucleotide sequence ID" value="NZ_CP040748.1"/>
</dbReference>
<evidence type="ECO:0000256" key="4">
    <source>
        <dbReference type="ARBA" id="ARBA00022729"/>
    </source>
</evidence>
<dbReference type="GO" id="GO:0042597">
    <property type="term" value="C:periplasmic space"/>
    <property type="evidence" value="ECO:0007669"/>
    <property type="project" value="UniProtKB-SubCell"/>
</dbReference>
<dbReference type="SUPFAM" id="SSF53850">
    <property type="entry name" value="Periplasmic binding protein-like II"/>
    <property type="match status" value="1"/>
</dbReference>
<evidence type="ECO:0000313" key="9">
    <source>
        <dbReference type="EMBL" id="TKI64795.1"/>
    </source>
</evidence>
<dbReference type="InterPro" id="IPR010067">
    <property type="entry name" value="ABC_SsuA_sub-bd"/>
</dbReference>
<dbReference type="PANTHER" id="PTHR30024:SF48">
    <property type="entry name" value="ABC TRANSPORTER SUBSTRATE-BINDING PROTEIN"/>
    <property type="match status" value="1"/>
</dbReference>
<dbReference type="Pfam" id="PF09084">
    <property type="entry name" value="NMT1"/>
    <property type="match status" value="1"/>
</dbReference>
<comment type="function">
    <text evidence="5">Part of a binding-protein-dependent transport system for aliphatic sulfonates. Putative binding protein.</text>
</comment>
<comment type="caution">
    <text evidence="9">The sequence shown here is derived from an EMBL/GenBank/DDBJ whole genome shotgun (WGS) entry which is preliminary data.</text>
</comment>
<dbReference type="SMART" id="SM00062">
    <property type="entry name" value="PBPb"/>
    <property type="match status" value="1"/>
</dbReference>
<organism evidence="9 10">
    <name type="scientific">Nocardioides jishulii</name>
    <dbReference type="NCBI Taxonomy" id="2575440"/>
    <lineage>
        <taxon>Bacteria</taxon>
        <taxon>Bacillati</taxon>
        <taxon>Actinomycetota</taxon>
        <taxon>Actinomycetes</taxon>
        <taxon>Propionibacteriales</taxon>
        <taxon>Nocardioidaceae</taxon>
        <taxon>Nocardioides</taxon>
    </lineage>
</organism>
<feature type="domain" description="Solute-binding protein family 3/N-terminal" evidence="8">
    <location>
        <begin position="43"/>
        <end position="266"/>
    </location>
</feature>
<dbReference type="FunFam" id="3.40.190.10:FF:000050">
    <property type="entry name" value="Sulfonate ABC transporter substrate-binding protein"/>
    <property type="match status" value="1"/>
</dbReference>
<evidence type="ECO:0000313" key="10">
    <source>
        <dbReference type="Proteomes" id="UP000307808"/>
    </source>
</evidence>
<evidence type="ECO:0000256" key="2">
    <source>
        <dbReference type="ARBA" id="ARBA00010742"/>
    </source>
</evidence>
<name>A0A4U2YV03_9ACTN</name>
<comment type="similarity">
    <text evidence="2">Belongs to the bacterial solute-binding protein SsuA/TauA family.</text>
</comment>
<dbReference type="PANTHER" id="PTHR30024">
    <property type="entry name" value="ALIPHATIC SULFONATES-BINDING PROTEIN-RELATED"/>
    <property type="match status" value="1"/>
</dbReference>
<dbReference type="GO" id="GO:0042626">
    <property type="term" value="F:ATPase-coupled transmembrane transporter activity"/>
    <property type="evidence" value="ECO:0007669"/>
    <property type="project" value="InterPro"/>
</dbReference>
<keyword evidence="10" id="KW-1185">Reference proteome</keyword>
<feature type="signal peptide" evidence="7">
    <location>
        <begin position="1"/>
        <end position="31"/>
    </location>
</feature>
<evidence type="ECO:0000256" key="3">
    <source>
        <dbReference type="ARBA" id="ARBA00022448"/>
    </source>
</evidence>
<dbReference type="EMBL" id="SZPY01000001">
    <property type="protein sequence ID" value="TKI64795.1"/>
    <property type="molecule type" value="Genomic_DNA"/>
</dbReference>
<evidence type="ECO:0000256" key="5">
    <source>
        <dbReference type="ARBA" id="ARBA00055538"/>
    </source>
</evidence>
<accession>A0A4U2YV03</accession>
<dbReference type="InterPro" id="IPR001638">
    <property type="entry name" value="Solute-binding_3/MltF_N"/>
</dbReference>
<protein>
    <recommendedName>
        <fullName evidence="6">Putative aliphatic sulfonates-binding protein</fullName>
    </recommendedName>
</protein>
<proteinExistence type="inferred from homology"/>
<dbReference type="Gene3D" id="3.40.190.10">
    <property type="entry name" value="Periplasmic binding protein-like II"/>
    <property type="match status" value="2"/>
</dbReference>
<dbReference type="CDD" id="cd13558">
    <property type="entry name" value="PBP2_SsuA_like_2"/>
    <property type="match status" value="1"/>
</dbReference>
<keyword evidence="4 7" id="KW-0732">Signal</keyword>
<dbReference type="OrthoDB" id="506623at2"/>
<dbReference type="Proteomes" id="UP000307808">
    <property type="component" value="Unassembled WGS sequence"/>
</dbReference>
<dbReference type="InterPro" id="IPR015168">
    <property type="entry name" value="SsuA/THI5"/>
</dbReference>
<dbReference type="PROSITE" id="PS51257">
    <property type="entry name" value="PROKAR_LIPOPROTEIN"/>
    <property type="match status" value="1"/>
</dbReference>
<evidence type="ECO:0000256" key="7">
    <source>
        <dbReference type="SAM" id="SignalP"/>
    </source>
</evidence>
<comment type="subcellular location">
    <subcellularLocation>
        <location evidence="1">Periplasm</location>
    </subcellularLocation>
</comment>
<dbReference type="GO" id="GO:0016020">
    <property type="term" value="C:membrane"/>
    <property type="evidence" value="ECO:0007669"/>
    <property type="project" value="InterPro"/>
</dbReference>
<dbReference type="AlphaFoldDB" id="A0A4U2YV03"/>
<evidence type="ECO:0000256" key="1">
    <source>
        <dbReference type="ARBA" id="ARBA00004418"/>
    </source>
</evidence>
<keyword evidence="3" id="KW-0813">Transport</keyword>
<reference evidence="9 10" key="1">
    <citation type="submission" date="2019-04" db="EMBL/GenBank/DDBJ databases">
        <authorList>
            <person name="Dong K."/>
        </authorList>
    </citation>
    <scope>NUCLEOTIDE SEQUENCE [LARGE SCALE GENOMIC DNA]</scope>
    <source>
        <strain evidence="10">dk3543</strain>
    </source>
</reference>
<gene>
    <name evidence="9" type="ORF">FC770_06700</name>
</gene>
<feature type="chain" id="PRO_5039116270" description="Putative aliphatic sulfonates-binding protein" evidence="7">
    <location>
        <begin position="32"/>
        <end position="329"/>
    </location>
</feature>
<evidence type="ECO:0000259" key="8">
    <source>
        <dbReference type="SMART" id="SM00062"/>
    </source>
</evidence>
<dbReference type="NCBIfam" id="TIGR01728">
    <property type="entry name" value="SsuA_fam"/>
    <property type="match status" value="1"/>
</dbReference>
<evidence type="ECO:0000256" key="6">
    <source>
        <dbReference type="ARBA" id="ARBA00070228"/>
    </source>
</evidence>
<sequence length="329" mass="35062">MRLHARRSTRRSSRRAAAAVLATLLATSALVACSAEGDDDGPVLRVGVQKDGIRSVLTASGQLDDLPYEIEWSEFAAGPPIIEAAAADQIDVAWVGAAPPIFGAASGADFKIVAAVSEQDKKQDSILVPKGSDVSSVKELKGKKVAVAKGTSGHGHLLMALEANGLSLDDIEPQYLAPADGQAAFQSGAVDAWAIWDPFVTQAVMENDAVDLTVDQPETDPYLQFEIASGAALEDDETRDQISDFLERVREAFLWAQDHPEEFGKGWAKESGLPEEVLVEVANKKLTDVGPVRGEHVELIQTLADKFTDSGEIPEKVDIAAIVEPGLIE</sequence>